<keyword evidence="3 5" id="KW-0964">Secreted</keyword>
<accession>A0A9W6XQ93</accession>
<dbReference type="Pfam" id="PF16810">
    <property type="entry name" value="RXLR"/>
    <property type="match status" value="1"/>
</dbReference>
<reference evidence="6" key="1">
    <citation type="submission" date="2023-04" db="EMBL/GenBank/DDBJ databases">
        <title>Phytophthora fragariaefolia NBRC 109709.</title>
        <authorList>
            <person name="Ichikawa N."/>
            <person name="Sato H."/>
            <person name="Tonouchi N."/>
        </authorList>
    </citation>
    <scope>NUCLEOTIDE SEQUENCE</scope>
    <source>
        <strain evidence="6">NBRC 109709</strain>
    </source>
</reference>
<comment type="function">
    <text evidence="5">Effector that suppresses plant defense responses during pathogen infection.</text>
</comment>
<dbReference type="AlphaFoldDB" id="A0A9W6XQ93"/>
<protein>
    <recommendedName>
        <fullName evidence="5">RxLR effector protein</fullName>
    </recommendedName>
</protein>
<evidence type="ECO:0000256" key="5">
    <source>
        <dbReference type="RuleBase" id="RU367124"/>
    </source>
</evidence>
<name>A0A9W6XQ93_9STRA</name>
<organism evidence="6 7">
    <name type="scientific">Phytophthora fragariaefolia</name>
    <dbReference type="NCBI Taxonomy" id="1490495"/>
    <lineage>
        <taxon>Eukaryota</taxon>
        <taxon>Sar</taxon>
        <taxon>Stramenopiles</taxon>
        <taxon>Oomycota</taxon>
        <taxon>Peronosporomycetes</taxon>
        <taxon>Peronosporales</taxon>
        <taxon>Peronosporaceae</taxon>
        <taxon>Phytophthora</taxon>
    </lineage>
</organism>
<evidence type="ECO:0000313" key="6">
    <source>
        <dbReference type="EMBL" id="GMF42892.1"/>
    </source>
</evidence>
<comment type="similarity">
    <text evidence="2 5">Belongs to the RxLR effector family.</text>
</comment>
<dbReference type="InterPro" id="IPR031825">
    <property type="entry name" value="RXLR"/>
</dbReference>
<comment type="caution">
    <text evidence="6">The sequence shown here is derived from an EMBL/GenBank/DDBJ whole genome shotgun (WGS) entry which is preliminary data.</text>
</comment>
<evidence type="ECO:0000256" key="3">
    <source>
        <dbReference type="ARBA" id="ARBA00022525"/>
    </source>
</evidence>
<comment type="domain">
    <text evidence="5">The RxLR-dEER motif acts to carry the protein into the host cell cytoplasm through binding to cell surface phosphatidylinositol-3-phosphate.</text>
</comment>
<comment type="subcellular location">
    <subcellularLocation>
        <location evidence="1 5">Secreted</location>
    </subcellularLocation>
</comment>
<sequence length="223" mass="24711">MLAPHNNCHETNPLRMDRDLQHVRIAAGAHSTGWSIPEGLLVKRRSFHPPCHPYLRSIVHHSATCAAAIKTIGHPVRLNMRVFLAFLVAAVLLVKNDVAAATSSLSENMSPDSVQMPNSAPRLLRYYTTAEEKEATTEERTFDAAIVDDLISAQKIDEAVKSMAGLESFFGGLRSAQVAERVGALERLRNDNNKKFLILLWNGYVRDMDRKAKKAAKAARNAE</sequence>
<evidence type="ECO:0000313" key="7">
    <source>
        <dbReference type="Proteomes" id="UP001165121"/>
    </source>
</evidence>
<gene>
    <name evidence="6" type="ORF">Pfra01_001424000</name>
</gene>
<evidence type="ECO:0000256" key="2">
    <source>
        <dbReference type="ARBA" id="ARBA00010400"/>
    </source>
</evidence>
<evidence type="ECO:0000256" key="4">
    <source>
        <dbReference type="ARBA" id="ARBA00022729"/>
    </source>
</evidence>
<evidence type="ECO:0000256" key="1">
    <source>
        <dbReference type="ARBA" id="ARBA00004613"/>
    </source>
</evidence>
<keyword evidence="7" id="KW-1185">Reference proteome</keyword>
<keyword evidence="4" id="KW-0732">Signal</keyword>
<proteinExistence type="inferred from homology"/>
<dbReference type="Proteomes" id="UP001165121">
    <property type="component" value="Unassembled WGS sequence"/>
</dbReference>
<dbReference type="EMBL" id="BSXT01001488">
    <property type="protein sequence ID" value="GMF42892.1"/>
    <property type="molecule type" value="Genomic_DNA"/>
</dbReference>